<evidence type="ECO:0000313" key="4">
    <source>
        <dbReference type="Proteomes" id="UP000241462"/>
    </source>
</evidence>
<name>A0A2T3AM67_9PEZI</name>
<dbReference type="InParanoid" id="A0A2T3AM67"/>
<dbReference type="Proteomes" id="UP000241462">
    <property type="component" value="Unassembled WGS sequence"/>
</dbReference>
<evidence type="ECO:0000313" key="3">
    <source>
        <dbReference type="EMBL" id="PSS03457.1"/>
    </source>
</evidence>
<evidence type="ECO:0000256" key="1">
    <source>
        <dbReference type="SAM" id="MobiDB-lite"/>
    </source>
</evidence>
<dbReference type="OrthoDB" id="5792673at2759"/>
<evidence type="ECO:0000259" key="2">
    <source>
        <dbReference type="Pfam" id="PF00856"/>
    </source>
</evidence>
<dbReference type="STRING" id="2025994.A0A2T3AM67"/>
<dbReference type="EMBL" id="KZ678375">
    <property type="protein sequence ID" value="PSS03457.1"/>
    <property type="molecule type" value="Genomic_DNA"/>
</dbReference>
<accession>A0A2T3AM67</accession>
<feature type="region of interest" description="Disordered" evidence="1">
    <location>
        <begin position="224"/>
        <end position="247"/>
    </location>
</feature>
<reference evidence="3 4" key="1">
    <citation type="journal article" date="2018" name="Mycol. Prog.">
        <title>Coniella lustricola, a new species from submerged detritus.</title>
        <authorList>
            <person name="Raudabaugh D.B."/>
            <person name="Iturriaga T."/>
            <person name="Carver A."/>
            <person name="Mondo S."/>
            <person name="Pangilinan J."/>
            <person name="Lipzen A."/>
            <person name="He G."/>
            <person name="Amirebrahimi M."/>
            <person name="Grigoriev I.V."/>
            <person name="Miller A.N."/>
        </authorList>
    </citation>
    <scope>NUCLEOTIDE SEQUENCE [LARGE SCALE GENOMIC DNA]</scope>
    <source>
        <strain evidence="3 4">B22-T-1</strain>
    </source>
</reference>
<proteinExistence type="predicted"/>
<feature type="domain" description="SET" evidence="2">
    <location>
        <begin position="95"/>
        <end position="215"/>
    </location>
</feature>
<gene>
    <name evidence="3" type="ORF">BD289DRAFT_421330</name>
</gene>
<feature type="region of interest" description="Disordered" evidence="1">
    <location>
        <begin position="40"/>
        <end position="61"/>
    </location>
</feature>
<organism evidence="3 4">
    <name type="scientific">Coniella lustricola</name>
    <dbReference type="NCBI Taxonomy" id="2025994"/>
    <lineage>
        <taxon>Eukaryota</taxon>
        <taxon>Fungi</taxon>
        <taxon>Dikarya</taxon>
        <taxon>Ascomycota</taxon>
        <taxon>Pezizomycotina</taxon>
        <taxon>Sordariomycetes</taxon>
        <taxon>Sordariomycetidae</taxon>
        <taxon>Diaporthales</taxon>
        <taxon>Schizoparmaceae</taxon>
        <taxon>Coniella</taxon>
    </lineage>
</organism>
<dbReference type="Gene3D" id="2.170.270.10">
    <property type="entry name" value="SET domain"/>
    <property type="match status" value="1"/>
</dbReference>
<dbReference type="Pfam" id="PF00856">
    <property type="entry name" value="SET"/>
    <property type="match status" value="1"/>
</dbReference>
<dbReference type="SUPFAM" id="SSF82199">
    <property type="entry name" value="SET domain"/>
    <property type="match status" value="1"/>
</dbReference>
<protein>
    <recommendedName>
        <fullName evidence="2">SET domain-containing protein</fullName>
    </recommendedName>
</protein>
<feature type="compositionally biased region" description="Low complexity" evidence="1">
    <location>
        <begin position="47"/>
        <end position="61"/>
    </location>
</feature>
<dbReference type="InterPro" id="IPR046341">
    <property type="entry name" value="SET_dom_sf"/>
</dbReference>
<keyword evidence="4" id="KW-1185">Reference proteome</keyword>
<dbReference type="InterPro" id="IPR001214">
    <property type="entry name" value="SET_dom"/>
</dbReference>
<sequence>MGNPKNQIQAQTPKNWPPGVLYTRASAYAPSLTASHIKSLRTKPASPVGTVPTPKTTAPTTTHLREVPRTHPTGPSAKVRIHSITDPAHPACTQAGLFATRDLPPGSLILPYIGVLHASDDPAYAASDYDLWVTDRCGGGAGDDTAGGAETWREGEGRGAQSLSCSGVAVDATKSGNEARFINDYRGVPGAVRPNAEFCEVWDVQKGEMGIAVFVMSAGAKRDKEKTKGKAQGKRGNGGGEVRDRSRGIGKGEEILVSYGKGFWENRRVEAAEVEYA</sequence>
<dbReference type="AlphaFoldDB" id="A0A2T3AM67"/>